<proteinExistence type="predicted"/>
<sequence>MRSLGLLPRKLRRIIRRMPVGQEDSSSSFLVGGIRKAGCCRRARSRPELQQPSSGPMRAFRSFFFTRAGCCSKELKRTIRWGADWLGRQQLAALSWS</sequence>
<dbReference type="EMBL" id="JAGGLB010000061">
    <property type="protein sequence ID" value="MBP1996924.1"/>
    <property type="molecule type" value="Genomic_DNA"/>
</dbReference>
<evidence type="ECO:0000313" key="2">
    <source>
        <dbReference type="Proteomes" id="UP001519287"/>
    </source>
</evidence>
<dbReference type="Proteomes" id="UP001519287">
    <property type="component" value="Unassembled WGS sequence"/>
</dbReference>
<gene>
    <name evidence="1" type="ORF">J2Z66_008602</name>
</gene>
<organism evidence="1 2">
    <name type="scientific">Paenibacillus eucommiae</name>
    <dbReference type="NCBI Taxonomy" id="1355755"/>
    <lineage>
        <taxon>Bacteria</taxon>
        <taxon>Bacillati</taxon>
        <taxon>Bacillota</taxon>
        <taxon>Bacilli</taxon>
        <taxon>Bacillales</taxon>
        <taxon>Paenibacillaceae</taxon>
        <taxon>Paenibacillus</taxon>
    </lineage>
</organism>
<evidence type="ECO:0000313" key="1">
    <source>
        <dbReference type="EMBL" id="MBP1996924.1"/>
    </source>
</evidence>
<keyword evidence="2" id="KW-1185">Reference proteome</keyword>
<accession>A0ABS4JAP1</accession>
<reference evidence="1 2" key="1">
    <citation type="submission" date="2021-03" db="EMBL/GenBank/DDBJ databases">
        <title>Genomic Encyclopedia of Type Strains, Phase IV (KMG-IV): sequencing the most valuable type-strain genomes for metagenomic binning, comparative biology and taxonomic classification.</title>
        <authorList>
            <person name="Goeker M."/>
        </authorList>
    </citation>
    <scope>NUCLEOTIDE SEQUENCE [LARGE SCALE GENOMIC DNA]</scope>
    <source>
        <strain evidence="1 2">DSM 26048</strain>
    </source>
</reference>
<comment type="caution">
    <text evidence="1">The sequence shown here is derived from an EMBL/GenBank/DDBJ whole genome shotgun (WGS) entry which is preliminary data.</text>
</comment>
<name>A0ABS4JAP1_9BACL</name>
<protein>
    <submittedName>
        <fullName evidence="1">Uncharacterized protein</fullName>
    </submittedName>
</protein>